<dbReference type="Gene3D" id="1.10.10.1740">
    <property type="entry name" value="Transmembrane protein 14-like"/>
    <property type="match status" value="2"/>
</dbReference>
<dbReference type="InterPro" id="IPR044890">
    <property type="entry name" value="TMEM14_sf"/>
</dbReference>
<comment type="subcellular location">
    <subcellularLocation>
        <location evidence="1">Membrane</location>
    </subcellularLocation>
</comment>
<comment type="similarity">
    <text evidence="2">Belongs to the TMEM14 family.</text>
</comment>
<sequence>MPVDLIGYIYAATVAAGGIIGYVKAASVPSLAAGLAFGSVLGYGAHLNSGSPPRPLLQLGTSLVLAGMMGARWARSGKMMPPGLVCILSVVTFVRGIYVYNEHLWPARPTVAAGGIIGYVKAASVPSLAAGLAFGSVLGYGAHLNSGSPPRPLLQLGTSLVLAGMMGARWARSGKMMPPGLVCILSVVTFVRGIYVYNEHLWPARRHSSEKTKEETCIDDDQQES</sequence>
<evidence type="ECO:0000256" key="2">
    <source>
        <dbReference type="ARBA" id="ARBA00007590"/>
    </source>
</evidence>
<dbReference type="AlphaFoldDB" id="A0A1B0CJM2"/>
<dbReference type="PANTHER" id="PTHR12668">
    <property type="entry name" value="TRANSMEMBRANE PROTEIN 14, 15"/>
    <property type="match status" value="1"/>
</dbReference>
<evidence type="ECO:0000313" key="8">
    <source>
        <dbReference type="EnsemblMetazoa" id="LLOJ004725-PA"/>
    </source>
</evidence>
<dbReference type="PANTHER" id="PTHR12668:SF43">
    <property type="entry name" value="TRANSMEMBRANE PROTEIN 14 HOMOLOG"/>
    <property type="match status" value="1"/>
</dbReference>
<dbReference type="InterPro" id="IPR005349">
    <property type="entry name" value="TMEM14"/>
</dbReference>
<dbReference type="Proteomes" id="UP000092461">
    <property type="component" value="Unassembled WGS sequence"/>
</dbReference>
<dbReference type="VEuPathDB" id="VectorBase:LLOJ004725"/>
<evidence type="ECO:0000256" key="3">
    <source>
        <dbReference type="ARBA" id="ARBA00022692"/>
    </source>
</evidence>
<evidence type="ECO:0000313" key="9">
    <source>
        <dbReference type="Proteomes" id="UP000092461"/>
    </source>
</evidence>
<dbReference type="GO" id="GO:0031966">
    <property type="term" value="C:mitochondrial membrane"/>
    <property type="evidence" value="ECO:0007669"/>
    <property type="project" value="TreeGrafter"/>
</dbReference>
<dbReference type="EMBL" id="GITU01001864">
    <property type="protein sequence ID" value="MBC1170567.1"/>
    <property type="molecule type" value="Transcribed_RNA"/>
</dbReference>
<evidence type="ECO:0000256" key="5">
    <source>
        <dbReference type="ARBA" id="ARBA00023136"/>
    </source>
</evidence>
<evidence type="ECO:0000256" key="1">
    <source>
        <dbReference type="ARBA" id="ARBA00004370"/>
    </source>
</evidence>
<keyword evidence="5 6" id="KW-0472">Membrane</keyword>
<evidence type="ECO:0000256" key="6">
    <source>
        <dbReference type="SAM" id="Phobius"/>
    </source>
</evidence>
<organism evidence="8 9">
    <name type="scientific">Lutzomyia longipalpis</name>
    <name type="common">Sand fly</name>
    <dbReference type="NCBI Taxonomy" id="7200"/>
    <lineage>
        <taxon>Eukaryota</taxon>
        <taxon>Metazoa</taxon>
        <taxon>Ecdysozoa</taxon>
        <taxon>Arthropoda</taxon>
        <taxon>Hexapoda</taxon>
        <taxon>Insecta</taxon>
        <taxon>Pterygota</taxon>
        <taxon>Neoptera</taxon>
        <taxon>Endopterygota</taxon>
        <taxon>Diptera</taxon>
        <taxon>Nematocera</taxon>
        <taxon>Psychodoidea</taxon>
        <taxon>Psychodidae</taxon>
        <taxon>Lutzomyia</taxon>
        <taxon>Lutzomyia</taxon>
    </lineage>
</organism>
<dbReference type="Pfam" id="PF03647">
    <property type="entry name" value="Tmemb_14"/>
    <property type="match status" value="2"/>
</dbReference>
<dbReference type="GO" id="GO:0070453">
    <property type="term" value="P:regulation of heme biosynthetic process"/>
    <property type="evidence" value="ECO:0007669"/>
    <property type="project" value="TreeGrafter"/>
</dbReference>
<keyword evidence="4 6" id="KW-1133">Transmembrane helix</keyword>
<proteinExistence type="inferred from homology"/>
<dbReference type="EnsemblMetazoa" id="LLOJ004725-RA">
    <property type="protein sequence ID" value="LLOJ004725-PA"/>
    <property type="gene ID" value="LLOJ004725"/>
</dbReference>
<name>A0A1B0CJM2_LUTLO</name>
<keyword evidence="3 6" id="KW-0812">Transmembrane</keyword>
<feature type="transmembrane region" description="Helical" evidence="6">
    <location>
        <begin position="30"/>
        <end position="49"/>
    </location>
</feature>
<feature type="transmembrane region" description="Helical" evidence="6">
    <location>
        <begin position="81"/>
        <end position="100"/>
    </location>
</feature>
<accession>A0A1B0CJM2</accession>
<dbReference type="EMBL" id="AJWK01014738">
    <property type="status" value="NOT_ANNOTATED_CDS"/>
    <property type="molecule type" value="Genomic_DNA"/>
</dbReference>
<reference evidence="8" key="3">
    <citation type="submission" date="2020-05" db="UniProtKB">
        <authorList>
            <consortium name="EnsemblMetazoa"/>
        </authorList>
    </citation>
    <scope>IDENTIFICATION</scope>
    <source>
        <strain evidence="8">Jacobina</strain>
    </source>
</reference>
<keyword evidence="9" id="KW-1185">Reference proteome</keyword>
<feature type="transmembrane region" description="Helical" evidence="6">
    <location>
        <begin position="6"/>
        <end position="23"/>
    </location>
</feature>
<dbReference type="EMBL" id="AJWK01014737">
    <property type="status" value="NOT_ANNOTATED_CDS"/>
    <property type="molecule type" value="Genomic_DNA"/>
</dbReference>
<dbReference type="VEuPathDB" id="VectorBase:LLONM1_001151"/>
<evidence type="ECO:0000256" key="4">
    <source>
        <dbReference type="ARBA" id="ARBA00022989"/>
    </source>
</evidence>
<feature type="transmembrane region" description="Helical" evidence="6">
    <location>
        <begin position="177"/>
        <end position="197"/>
    </location>
</feature>
<evidence type="ECO:0000313" key="7">
    <source>
        <dbReference type="EMBL" id="MBC1170567.1"/>
    </source>
</evidence>
<reference evidence="9" key="1">
    <citation type="submission" date="2012-05" db="EMBL/GenBank/DDBJ databases">
        <title>Whole Genome Assembly of Lutzomyia longipalpis.</title>
        <authorList>
            <person name="Richards S."/>
            <person name="Qu C."/>
            <person name="Dillon R."/>
            <person name="Worley K."/>
            <person name="Scherer S."/>
            <person name="Batterton M."/>
            <person name="Taylor A."/>
            <person name="Hawes A."/>
            <person name="Hernandez B."/>
            <person name="Kovar C."/>
            <person name="Mandapat C."/>
            <person name="Pham C."/>
            <person name="Qu C."/>
            <person name="Jing C."/>
            <person name="Bess C."/>
            <person name="Bandaranaike D."/>
            <person name="Ngo D."/>
            <person name="Ongeri F."/>
            <person name="Arias F."/>
            <person name="Lara F."/>
            <person name="Weissenberger G."/>
            <person name="Kamau G."/>
            <person name="Han H."/>
            <person name="Shen H."/>
            <person name="Dinh H."/>
            <person name="Khalil I."/>
            <person name="Jones J."/>
            <person name="Shafer J."/>
            <person name="Jayaseelan J."/>
            <person name="Quiroz J."/>
            <person name="Blankenburg K."/>
            <person name="Nguyen L."/>
            <person name="Jackson L."/>
            <person name="Francisco L."/>
            <person name="Tang L.-Y."/>
            <person name="Pu L.-L."/>
            <person name="Perales L."/>
            <person name="Lorensuhewa L."/>
            <person name="Munidasa M."/>
            <person name="Coyle M."/>
            <person name="Taylor M."/>
            <person name="Puazo M."/>
            <person name="Firestine M."/>
            <person name="Scheel M."/>
            <person name="Javaid M."/>
            <person name="Wang M."/>
            <person name="Li M."/>
            <person name="Tabassum N."/>
            <person name="Saada N."/>
            <person name="Osuji N."/>
            <person name="Aqrawi P."/>
            <person name="Fu Q."/>
            <person name="Thornton R."/>
            <person name="Raj R."/>
            <person name="Goodspeed R."/>
            <person name="Mata R."/>
            <person name="Najjar R."/>
            <person name="Gubbala S."/>
            <person name="Lee S."/>
            <person name="Denson S."/>
            <person name="Patil S."/>
            <person name="Macmil S."/>
            <person name="Qi S."/>
            <person name="Matskevitch T."/>
            <person name="Palculict T."/>
            <person name="Mathew T."/>
            <person name="Vee V."/>
            <person name="Velamala V."/>
            <person name="Korchina V."/>
            <person name="Cai W."/>
            <person name="Liu W."/>
            <person name="Dai W."/>
            <person name="Zou X."/>
            <person name="Zhu Y."/>
            <person name="Zhang Y."/>
            <person name="Wu Y.-Q."/>
            <person name="Xin Y."/>
            <person name="Nazarath L."/>
            <person name="Kovar C."/>
            <person name="Han Y."/>
            <person name="Muzny D."/>
            <person name="Gibbs R."/>
        </authorList>
    </citation>
    <scope>NUCLEOTIDE SEQUENCE [LARGE SCALE GENOMIC DNA]</scope>
    <source>
        <strain evidence="9">Jacobina</strain>
    </source>
</reference>
<feature type="transmembrane region" description="Helical" evidence="6">
    <location>
        <begin position="120"/>
        <end position="141"/>
    </location>
</feature>
<protein>
    <submittedName>
        <fullName evidence="7">Putative conserved plasma membrane protein</fullName>
    </submittedName>
</protein>
<reference evidence="7" key="2">
    <citation type="journal article" date="2020" name="BMC">
        <title>Leishmania infection induces a limited differential gene expression in the sand fly midgut.</title>
        <authorList>
            <person name="Coutinho-Abreu I.V."/>
            <person name="Serafim T.D."/>
            <person name="Meneses C."/>
            <person name="Kamhawi S."/>
            <person name="Oliveira F."/>
            <person name="Valenzuela J.G."/>
        </authorList>
    </citation>
    <scope>NUCLEOTIDE SEQUENCE</scope>
    <source>
        <strain evidence="7">Jacobina</strain>
        <tissue evidence="7">Midgut</tissue>
    </source>
</reference>